<dbReference type="GO" id="GO:0019901">
    <property type="term" value="F:protein kinase binding"/>
    <property type="evidence" value="ECO:0007669"/>
    <property type="project" value="InterPro"/>
</dbReference>
<dbReference type="GO" id="GO:0016538">
    <property type="term" value="F:cyclin-dependent protein serine/threonine kinase regulator activity"/>
    <property type="evidence" value="ECO:0000318"/>
    <property type="project" value="GO_Central"/>
</dbReference>
<gene>
    <name evidence="4" type="primary">AUGUSTUS-3.0.2_12803</name>
    <name evidence="4" type="ORF">TcasGA2_TC012803</name>
</gene>
<dbReference type="GO" id="GO:0005634">
    <property type="term" value="C:nucleus"/>
    <property type="evidence" value="ECO:0000318"/>
    <property type="project" value="GO_Central"/>
</dbReference>
<reference evidence="4 5" key="2">
    <citation type="journal article" date="2010" name="Nucleic Acids Res.">
        <title>BeetleBase in 2010: revisions to provide comprehensive genomic information for Tribolium castaneum.</title>
        <authorList>
            <person name="Kim H.S."/>
            <person name="Murphy T."/>
            <person name="Xia J."/>
            <person name="Caragea D."/>
            <person name="Park Y."/>
            <person name="Beeman R.W."/>
            <person name="Lorenzen M.D."/>
            <person name="Butcher S."/>
            <person name="Manak J.R."/>
            <person name="Brown S.J."/>
        </authorList>
    </citation>
    <scope>GENOME REANNOTATION</scope>
    <source>
        <strain evidence="4 5">Georgia GA2</strain>
    </source>
</reference>
<keyword evidence="3" id="KW-0472">Membrane</keyword>
<name>D6X0R4_TRICA</name>
<evidence type="ECO:0000256" key="2">
    <source>
        <dbReference type="ARBA" id="ARBA00040808"/>
    </source>
</evidence>
<dbReference type="SUPFAM" id="SSF47954">
    <property type="entry name" value="Cyclin-like"/>
    <property type="match status" value="1"/>
</dbReference>
<sequence length="366" mass="42318">MSKLPKRVKDKRHIGEHQKYISRITKTLYYGKFPKTDELSLPVTELAAELFSEAQKGRSLDRLHCDDAANISRNACVSPCSLVIAILYLERLKKTCPEYLERTASSDLFLVSLMVSCKFLYDDGGMSVKQLVQLEKEFLKAIDWEVFVTELTFWKKLSEIETTLARNQGGKRGFYTYTELERLLTSVELRNLIQNILTISVILITAYTAALLTLLGSVLIVSHIPGACLRPQIEAPPSEPLYNETNRVSPLHVGIFLASIESFLTPFCNKSETQNVSWDWWSAPTMTWLYETSKFVEVEAPTLGFLDLRRFYKDYFLKLDLEDQVHKETKVRIQDQLERSWHEEWTDTIGDGFYNRYLHYLQNLKA</sequence>
<accession>D6X0R4</accession>
<dbReference type="eggNOG" id="KOG1674">
    <property type="taxonomic scope" value="Eukaryota"/>
</dbReference>
<dbReference type="AlphaFoldDB" id="D6X0R4"/>
<evidence type="ECO:0000313" key="5">
    <source>
        <dbReference type="Proteomes" id="UP000007266"/>
    </source>
</evidence>
<dbReference type="HOGENOM" id="CLU_057580_0_0_1"/>
<organism evidence="4 5">
    <name type="scientific">Tribolium castaneum</name>
    <name type="common">Red flour beetle</name>
    <dbReference type="NCBI Taxonomy" id="7070"/>
    <lineage>
        <taxon>Eukaryota</taxon>
        <taxon>Metazoa</taxon>
        <taxon>Ecdysozoa</taxon>
        <taxon>Arthropoda</taxon>
        <taxon>Hexapoda</taxon>
        <taxon>Insecta</taxon>
        <taxon>Pterygota</taxon>
        <taxon>Neoptera</taxon>
        <taxon>Endopterygota</taxon>
        <taxon>Coleoptera</taxon>
        <taxon>Polyphaga</taxon>
        <taxon>Cucujiformia</taxon>
        <taxon>Tenebrionidae</taxon>
        <taxon>Tenebrionidae incertae sedis</taxon>
        <taxon>Tribolium</taxon>
    </lineage>
</organism>
<dbReference type="STRING" id="7070.D6X0R4"/>
<evidence type="ECO:0000313" key="4">
    <source>
        <dbReference type="EMBL" id="EFA10547.1"/>
    </source>
</evidence>
<keyword evidence="5" id="KW-1185">Reference proteome</keyword>
<evidence type="ECO:0000256" key="3">
    <source>
        <dbReference type="SAM" id="Phobius"/>
    </source>
</evidence>
<protein>
    <recommendedName>
        <fullName evidence="2">Protein CNPPD1</fullName>
    </recommendedName>
</protein>
<dbReference type="InParanoid" id="D6X0R4"/>
<keyword evidence="3" id="KW-1133">Transmembrane helix</keyword>
<evidence type="ECO:0000256" key="1">
    <source>
        <dbReference type="ARBA" id="ARBA00038508"/>
    </source>
</evidence>
<dbReference type="FunCoup" id="D6X0R4">
    <property type="interactions" value="748"/>
</dbReference>
<dbReference type="InterPro" id="IPR013922">
    <property type="entry name" value="Cyclin_PHO80-like"/>
</dbReference>
<dbReference type="GO" id="GO:0000307">
    <property type="term" value="C:cyclin-dependent protein kinase holoenzyme complex"/>
    <property type="evidence" value="ECO:0000318"/>
    <property type="project" value="GO_Central"/>
</dbReference>
<dbReference type="EMBL" id="KQ971372">
    <property type="protein sequence ID" value="EFA10547.1"/>
    <property type="molecule type" value="Genomic_DNA"/>
</dbReference>
<dbReference type="OMA" id="FNKEWAN"/>
<dbReference type="InterPro" id="IPR036915">
    <property type="entry name" value="Cyclin-like_sf"/>
</dbReference>
<feature type="transmembrane region" description="Helical" evidence="3">
    <location>
        <begin position="196"/>
        <end position="221"/>
    </location>
</feature>
<keyword evidence="3" id="KW-0812">Transmembrane</keyword>
<proteinExistence type="inferred from homology"/>
<dbReference type="CDD" id="cd20557">
    <property type="entry name" value="CYCLIN_ScPCL1-like"/>
    <property type="match status" value="1"/>
</dbReference>
<comment type="similarity">
    <text evidence="1">Belongs to the CNPPD1 family.</text>
</comment>
<dbReference type="PANTHER" id="PTHR15615:SF108">
    <property type="entry name" value="PROTEIN CNPPD1"/>
    <property type="match status" value="1"/>
</dbReference>
<dbReference type="PhylomeDB" id="D6X0R4"/>
<reference evidence="4 5" key="1">
    <citation type="journal article" date="2008" name="Nature">
        <title>The genome of the model beetle and pest Tribolium castaneum.</title>
        <authorList>
            <consortium name="Tribolium Genome Sequencing Consortium"/>
            <person name="Richards S."/>
            <person name="Gibbs R.A."/>
            <person name="Weinstock G.M."/>
            <person name="Brown S.J."/>
            <person name="Denell R."/>
            <person name="Beeman R.W."/>
            <person name="Gibbs R."/>
            <person name="Beeman R.W."/>
            <person name="Brown S.J."/>
            <person name="Bucher G."/>
            <person name="Friedrich M."/>
            <person name="Grimmelikhuijzen C.J."/>
            <person name="Klingler M."/>
            <person name="Lorenzen M."/>
            <person name="Richards S."/>
            <person name="Roth S."/>
            <person name="Schroder R."/>
            <person name="Tautz D."/>
            <person name="Zdobnov E.M."/>
            <person name="Muzny D."/>
            <person name="Gibbs R.A."/>
            <person name="Weinstock G.M."/>
            <person name="Attaway T."/>
            <person name="Bell S."/>
            <person name="Buhay C.J."/>
            <person name="Chandrabose M.N."/>
            <person name="Chavez D."/>
            <person name="Clerk-Blankenburg K.P."/>
            <person name="Cree A."/>
            <person name="Dao M."/>
            <person name="Davis C."/>
            <person name="Chacko J."/>
            <person name="Dinh H."/>
            <person name="Dugan-Rocha S."/>
            <person name="Fowler G."/>
            <person name="Garner T.T."/>
            <person name="Garnes J."/>
            <person name="Gnirke A."/>
            <person name="Hawes A."/>
            <person name="Hernandez J."/>
            <person name="Hines S."/>
            <person name="Holder M."/>
            <person name="Hume J."/>
            <person name="Jhangiani S.N."/>
            <person name="Joshi V."/>
            <person name="Khan Z.M."/>
            <person name="Jackson L."/>
            <person name="Kovar C."/>
            <person name="Kowis A."/>
            <person name="Lee S."/>
            <person name="Lewis L.R."/>
            <person name="Margolis J."/>
            <person name="Morgan M."/>
            <person name="Nazareth L.V."/>
            <person name="Nguyen N."/>
            <person name="Okwuonu G."/>
            <person name="Parker D."/>
            <person name="Richards S."/>
            <person name="Ruiz S.J."/>
            <person name="Santibanez J."/>
            <person name="Savard J."/>
            <person name="Scherer S.E."/>
            <person name="Schneider B."/>
            <person name="Sodergren E."/>
            <person name="Tautz D."/>
            <person name="Vattahil S."/>
            <person name="Villasana D."/>
            <person name="White C.S."/>
            <person name="Wright R."/>
            <person name="Park Y."/>
            <person name="Beeman R.W."/>
            <person name="Lord J."/>
            <person name="Oppert B."/>
            <person name="Lorenzen M."/>
            <person name="Brown S."/>
            <person name="Wang L."/>
            <person name="Savard J."/>
            <person name="Tautz D."/>
            <person name="Richards S."/>
            <person name="Weinstock G."/>
            <person name="Gibbs R.A."/>
            <person name="Liu Y."/>
            <person name="Worley K."/>
            <person name="Weinstock G."/>
            <person name="Elsik C.G."/>
            <person name="Reese J.T."/>
            <person name="Elhaik E."/>
            <person name="Landan G."/>
            <person name="Graur D."/>
            <person name="Arensburger P."/>
            <person name="Atkinson P."/>
            <person name="Beeman R.W."/>
            <person name="Beidler J."/>
            <person name="Brown S.J."/>
            <person name="Demuth J.P."/>
            <person name="Drury D.W."/>
            <person name="Du Y.Z."/>
            <person name="Fujiwara H."/>
            <person name="Lorenzen M."/>
            <person name="Maselli V."/>
            <person name="Osanai M."/>
            <person name="Park Y."/>
            <person name="Robertson H.M."/>
            <person name="Tu Z."/>
            <person name="Wang J.J."/>
            <person name="Wang S."/>
            <person name="Richards S."/>
            <person name="Song H."/>
            <person name="Zhang L."/>
            <person name="Sodergren E."/>
            <person name="Werner D."/>
            <person name="Stanke M."/>
            <person name="Morgenstern B."/>
            <person name="Solovyev V."/>
            <person name="Kosarev P."/>
            <person name="Brown G."/>
            <person name="Chen H.C."/>
            <person name="Ermolaeva O."/>
            <person name="Hlavina W."/>
            <person name="Kapustin Y."/>
            <person name="Kiryutin B."/>
            <person name="Kitts P."/>
            <person name="Maglott D."/>
            <person name="Pruitt K."/>
            <person name="Sapojnikov V."/>
            <person name="Souvorov A."/>
            <person name="Mackey A.J."/>
            <person name="Waterhouse R.M."/>
            <person name="Wyder S."/>
            <person name="Zdobnov E.M."/>
            <person name="Zdobnov E.M."/>
            <person name="Wyder S."/>
            <person name="Kriventseva E.V."/>
            <person name="Kadowaki T."/>
            <person name="Bork P."/>
            <person name="Aranda M."/>
            <person name="Bao R."/>
            <person name="Beermann A."/>
            <person name="Berns N."/>
            <person name="Bolognesi R."/>
            <person name="Bonneton F."/>
            <person name="Bopp D."/>
            <person name="Brown S.J."/>
            <person name="Bucher G."/>
            <person name="Butts T."/>
            <person name="Chaumot A."/>
            <person name="Denell R.E."/>
            <person name="Ferrier D.E."/>
            <person name="Friedrich M."/>
            <person name="Gordon C.M."/>
            <person name="Jindra M."/>
            <person name="Klingler M."/>
            <person name="Lan Q."/>
            <person name="Lattorff H.M."/>
            <person name="Laudet V."/>
            <person name="von Levetsow C."/>
            <person name="Liu Z."/>
            <person name="Lutz R."/>
            <person name="Lynch J.A."/>
            <person name="da Fonseca R.N."/>
            <person name="Posnien N."/>
            <person name="Reuter R."/>
            <person name="Roth S."/>
            <person name="Savard J."/>
            <person name="Schinko J.B."/>
            <person name="Schmitt C."/>
            <person name="Schoppmeier M."/>
            <person name="Schroder R."/>
            <person name="Shippy T.D."/>
            <person name="Simonnet F."/>
            <person name="Marques-Souza H."/>
            <person name="Tautz D."/>
            <person name="Tomoyasu Y."/>
            <person name="Trauner J."/>
            <person name="Van der Zee M."/>
            <person name="Vervoort M."/>
            <person name="Wittkopp N."/>
            <person name="Wimmer E.A."/>
            <person name="Yang X."/>
            <person name="Jones A.K."/>
            <person name="Sattelle D.B."/>
            <person name="Ebert P.R."/>
            <person name="Nelson D."/>
            <person name="Scott J.G."/>
            <person name="Beeman R.W."/>
            <person name="Muthukrishnan S."/>
            <person name="Kramer K.J."/>
            <person name="Arakane Y."/>
            <person name="Beeman R.W."/>
            <person name="Zhu Q."/>
            <person name="Hogenkamp D."/>
            <person name="Dixit R."/>
            <person name="Oppert B."/>
            <person name="Jiang H."/>
            <person name="Zou Z."/>
            <person name="Marshall J."/>
            <person name="Elpidina E."/>
            <person name="Vinokurov K."/>
            <person name="Oppert C."/>
            <person name="Zou Z."/>
            <person name="Evans J."/>
            <person name="Lu Z."/>
            <person name="Zhao P."/>
            <person name="Sumathipala N."/>
            <person name="Altincicek B."/>
            <person name="Vilcinskas A."/>
            <person name="Williams M."/>
            <person name="Hultmark D."/>
            <person name="Hetru C."/>
            <person name="Jiang H."/>
            <person name="Grimmelikhuijzen C.J."/>
            <person name="Hauser F."/>
            <person name="Cazzamali G."/>
            <person name="Williamson M."/>
            <person name="Park Y."/>
            <person name="Li B."/>
            <person name="Tanaka Y."/>
            <person name="Predel R."/>
            <person name="Neupert S."/>
            <person name="Schachtner J."/>
            <person name="Verleyen P."/>
            <person name="Raible F."/>
            <person name="Bork P."/>
            <person name="Friedrich M."/>
            <person name="Walden K.K."/>
            <person name="Robertson H.M."/>
            <person name="Angeli S."/>
            <person name="Foret S."/>
            <person name="Bucher G."/>
            <person name="Schuetz S."/>
            <person name="Maleszka R."/>
            <person name="Wimmer E.A."/>
            <person name="Beeman R.W."/>
            <person name="Lorenzen M."/>
            <person name="Tomoyasu Y."/>
            <person name="Miller S.C."/>
            <person name="Grossmann D."/>
            <person name="Bucher G."/>
        </authorList>
    </citation>
    <scope>NUCLEOTIDE SEQUENCE [LARGE SCALE GENOMIC DNA]</scope>
    <source>
        <strain evidence="4 5">Georgia GA2</strain>
    </source>
</reference>
<dbReference type="Proteomes" id="UP000007266">
    <property type="component" value="Linkage group 9"/>
</dbReference>
<dbReference type="Gene3D" id="1.10.472.10">
    <property type="entry name" value="Cyclin-like"/>
    <property type="match status" value="1"/>
</dbReference>
<dbReference type="PANTHER" id="PTHR15615">
    <property type="match status" value="1"/>
</dbReference>